<dbReference type="EMBL" id="NBCO01000072">
    <property type="protein sequence ID" value="ORC83407.1"/>
    <property type="molecule type" value="Genomic_DNA"/>
</dbReference>
<organism evidence="8 9">
    <name type="scientific">Trypanosoma theileri</name>
    <dbReference type="NCBI Taxonomy" id="67003"/>
    <lineage>
        <taxon>Eukaryota</taxon>
        <taxon>Discoba</taxon>
        <taxon>Euglenozoa</taxon>
        <taxon>Kinetoplastea</taxon>
        <taxon>Metakinetoplastina</taxon>
        <taxon>Trypanosomatida</taxon>
        <taxon>Trypanosomatidae</taxon>
        <taxon>Trypanosoma</taxon>
    </lineage>
</organism>
<evidence type="ECO:0000313" key="8">
    <source>
        <dbReference type="EMBL" id="ORC83407.1"/>
    </source>
</evidence>
<evidence type="ECO:0000256" key="4">
    <source>
        <dbReference type="ARBA" id="ARBA00023242"/>
    </source>
</evidence>
<dbReference type="PANTHER" id="PTHR15938:SF0">
    <property type="entry name" value="HOMOLOGOUS-PAIRING PROTEIN 2 HOMOLOG"/>
    <property type="match status" value="1"/>
</dbReference>
<dbReference type="GO" id="GO:0000502">
    <property type="term" value="C:proteasome complex"/>
    <property type="evidence" value="ECO:0007669"/>
    <property type="project" value="UniProtKB-KW"/>
</dbReference>
<proteinExistence type="inferred from homology"/>
<keyword evidence="8" id="KW-0647">Proteasome</keyword>
<dbReference type="InterPro" id="IPR036388">
    <property type="entry name" value="WH-like_DNA-bd_sf"/>
</dbReference>
<dbReference type="OrthoDB" id="272266at2759"/>
<comment type="subcellular location">
    <subcellularLocation>
        <location evidence="1">Nucleus</location>
    </subcellularLocation>
</comment>
<dbReference type="GO" id="GO:0003690">
    <property type="term" value="F:double-stranded DNA binding"/>
    <property type="evidence" value="ECO:0007669"/>
    <property type="project" value="TreeGrafter"/>
</dbReference>
<comment type="similarity">
    <text evidence="2">Belongs to the HOP2 family.</text>
</comment>
<evidence type="ECO:0000256" key="3">
    <source>
        <dbReference type="ARBA" id="ARBA00023172"/>
    </source>
</evidence>
<comment type="caution">
    <text evidence="8">The sequence shown here is derived from an EMBL/GenBank/DDBJ whole genome shotgun (WGS) entry which is preliminary data.</text>
</comment>
<dbReference type="PANTHER" id="PTHR15938">
    <property type="entry name" value="TBP-1 INTERACTING PROTEIN"/>
    <property type="match status" value="1"/>
</dbReference>
<dbReference type="RefSeq" id="XP_028877473.1">
    <property type="nucleotide sequence ID" value="XM_029031232.1"/>
</dbReference>
<reference evidence="8 9" key="1">
    <citation type="submission" date="2017-03" db="EMBL/GenBank/DDBJ databases">
        <title>An alternative strategy for trypanosome survival in the mammalian bloodstream revealed through genome and transcriptome analysis of the ubiquitous bovine parasite Trypanosoma (Megatrypanum) theileri.</title>
        <authorList>
            <person name="Kelly S."/>
            <person name="Ivens A."/>
            <person name="Mott A."/>
            <person name="O'Neill E."/>
            <person name="Emms D."/>
            <person name="Macleod O."/>
            <person name="Voorheis P."/>
            <person name="Matthews J."/>
            <person name="Matthews K."/>
            <person name="Carrington M."/>
        </authorList>
    </citation>
    <scope>NUCLEOTIDE SEQUENCE [LARGE SCALE GENOMIC DNA]</scope>
    <source>
        <strain evidence="8">Edinburgh</strain>
    </source>
</reference>
<name>A0A1X0NFH4_9TRYP</name>
<dbReference type="InterPro" id="IPR010776">
    <property type="entry name" value="Hop2_WH_dom"/>
</dbReference>
<evidence type="ECO:0000313" key="9">
    <source>
        <dbReference type="Proteomes" id="UP000192257"/>
    </source>
</evidence>
<gene>
    <name evidence="8" type="ORF">TM35_000721100</name>
</gene>
<keyword evidence="9" id="KW-1185">Reference proteome</keyword>
<dbReference type="STRING" id="67003.A0A1X0NFH4"/>
<dbReference type="AlphaFoldDB" id="A0A1X0NFH4"/>
<protein>
    <submittedName>
        <fullName evidence="8">26S proteasome regulatory subunit, ATPase 3, interacting protein</fullName>
    </submittedName>
</protein>
<feature type="domain" description="Homologous-pairing protein 2 winged helix" evidence="7">
    <location>
        <begin position="15"/>
        <end position="74"/>
    </location>
</feature>
<feature type="coiled-coil region" evidence="6">
    <location>
        <begin position="101"/>
        <end position="158"/>
    </location>
</feature>
<evidence type="ECO:0000259" key="7">
    <source>
        <dbReference type="Pfam" id="PF07106"/>
    </source>
</evidence>
<keyword evidence="3" id="KW-0233">DNA recombination</keyword>
<keyword evidence="5" id="KW-0469">Meiosis</keyword>
<dbReference type="GO" id="GO:0000794">
    <property type="term" value="C:condensed nuclear chromosome"/>
    <property type="evidence" value="ECO:0007669"/>
    <property type="project" value="TreeGrafter"/>
</dbReference>
<dbReference type="VEuPathDB" id="TriTrypDB:TM35_000721100"/>
<dbReference type="Pfam" id="PF07106">
    <property type="entry name" value="WHD_TBPIP"/>
    <property type="match status" value="1"/>
</dbReference>
<dbReference type="GO" id="GO:0120231">
    <property type="term" value="C:DNA recombinase auxiliary factor complex"/>
    <property type="evidence" value="ECO:0007669"/>
    <property type="project" value="TreeGrafter"/>
</dbReference>
<evidence type="ECO:0000256" key="2">
    <source>
        <dbReference type="ARBA" id="ARBA00007922"/>
    </source>
</evidence>
<dbReference type="Gene3D" id="1.10.10.10">
    <property type="entry name" value="Winged helix-like DNA-binding domain superfamily/Winged helix DNA-binding domain"/>
    <property type="match status" value="1"/>
</dbReference>
<accession>A0A1X0NFH4</accession>
<keyword evidence="4" id="KW-0539">Nucleus</keyword>
<dbReference type="GO" id="GO:0000709">
    <property type="term" value="P:meiotic joint molecule formation"/>
    <property type="evidence" value="ECO:0007669"/>
    <property type="project" value="TreeGrafter"/>
</dbReference>
<dbReference type="GO" id="GO:0010774">
    <property type="term" value="P:meiotic strand invasion involved in reciprocal meiotic recombination"/>
    <property type="evidence" value="ECO:0007669"/>
    <property type="project" value="TreeGrafter"/>
</dbReference>
<dbReference type="GO" id="GO:0007129">
    <property type="term" value="P:homologous chromosome pairing at meiosis"/>
    <property type="evidence" value="ECO:0007669"/>
    <property type="project" value="TreeGrafter"/>
</dbReference>
<evidence type="ECO:0000256" key="5">
    <source>
        <dbReference type="ARBA" id="ARBA00023254"/>
    </source>
</evidence>
<keyword evidence="6" id="KW-0175">Coiled coil</keyword>
<evidence type="ECO:0000256" key="6">
    <source>
        <dbReference type="SAM" id="Coils"/>
    </source>
</evidence>
<dbReference type="GO" id="GO:0120230">
    <property type="term" value="F:recombinase activator activity"/>
    <property type="evidence" value="ECO:0007669"/>
    <property type="project" value="TreeGrafter"/>
</dbReference>
<dbReference type="GeneID" id="39991012"/>
<dbReference type="Proteomes" id="UP000192257">
    <property type="component" value="Unassembled WGS sequence"/>
</dbReference>
<sequence length="233" mass="25874">MASKKGVNKKSDSKDAETAILRWFECEGEPATVQSLTDALGSKFGKTLVQSILEQYVSEEKLQVKDIKKARFYYLIPTETINHGEDANTTGSVKVDLIQQVKVQTKSLSQLDNELNALLQKSSSVKRASIITTLSAECATLKERLNDMQQMANNQSCKNDEDVSLLTLRYNRARKLWLERKRMTERVIDAVLGESCDPKDLADIFGVTTDQQVNVSFSDTAIALPSATAIVHA</sequence>
<evidence type="ECO:0000256" key="1">
    <source>
        <dbReference type="ARBA" id="ARBA00004123"/>
    </source>
</evidence>